<dbReference type="GO" id="GO:0016192">
    <property type="term" value="P:vesicle-mediated transport"/>
    <property type="evidence" value="ECO:0007669"/>
    <property type="project" value="InterPro"/>
</dbReference>
<accession>A0A2G5UFR0</accession>
<dbReference type="InterPro" id="IPR001388">
    <property type="entry name" value="Synaptobrevin-like"/>
</dbReference>
<dbReference type="Proteomes" id="UP000230233">
    <property type="component" value="Chromosome III"/>
</dbReference>
<evidence type="ECO:0000259" key="3">
    <source>
        <dbReference type="PROSITE" id="PS50892"/>
    </source>
</evidence>
<reference evidence="5" key="1">
    <citation type="submission" date="2017-10" db="EMBL/GenBank/DDBJ databases">
        <title>Rapid genome shrinkage in a self-fertile nematode reveals novel sperm competition proteins.</title>
        <authorList>
            <person name="Yin D."/>
            <person name="Schwarz E.M."/>
            <person name="Thomas C.G."/>
            <person name="Felde R.L."/>
            <person name="Korf I.F."/>
            <person name="Cutter A.D."/>
            <person name="Schartner C.M."/>
            <person name="Ralston E.J."/>
            <person name="Meyer B.J."/>
            <person name="Haag E.S."/>
        </authorList>
    </citation>
    <scope>NUCLEOTIDE SEQUENCE [LARGE SCALE GENOMIC DNA]</scope>
    <source>
        <strain evidence="5">JU1422</strain>
    </source>
</reference>
<evidence type="ECO:0000256" key="2">
    <source>
        <dbReference type="SAM" id="Phobius"/>
    </source>
</evidence>
<protein>
    <recommendedName>
        <fullName evidence="3">V-SNARE coiled-coil homology domain-containing protein</fullName>
    </recommendedName>
</protein>
<sequence length="116" mass="13449">MDPLPPVSRIGWDEQKIMRTRRELNTVKSIMKENVQKIMERQGKLDDLVERAQKLEEASDVYVKCAVKVLIGNQIQILNFDFQIKREMSWKNRAIRYAIITISSVSAFAGVAYSFL</sequence>
<dbReference type="AlphaFoldDB" id="A0A2G5UFR0"/>
<dbReference type="STRING" id="1611254.A0A2G5UFR0"/>
<dbReference type="EMBL" id="PDUG01000003">
    <property type="protein sequence ID" value="PIC38384.1"/>
    <property type="molecule type" value="Genomic_DNA"/>
</dbReference>
<evidence type="ECO:0000313" key="4">
    <source>
        <dbReference type="EMBL" id="PIC38384.1"/>
    </source>
</evidence>
<proteinExistence type="predicted"/>
<dbReference type="SUPFAM" id="SSF58038">
    <property type="entry name" value="SNARE fusion complex"/>
    <property type="match status" value="1"/>
</dbReference>
<name>A0A2G5UFR0_9PELO</name>
<keyword evidence="2" id="KW-0812">Transmembrane</keyword>
<dbReference type="PANTHER" id="PTHR45701">
    <property type="entry name" value="SYNAPTOBREVIN FAMILY MEMBER"/>
    <property type="match status" value="1"/>
</dbReference>
<dbReference type="GO" id="GO:0016020">
    <property type="term" value="C:membrane"/>
    <property type="evidence" value="ECO:0007669"/>
    <property type="project" value="InterPro"/>
</dbReference>
<dbReference type="PRINTS" id="PR00219">
    <property type="entry name" value="SYNAPTOBREVN"/>
</dbReference>
<dbReference type="InterPro" id="IPR042855">
    <property type="entry name" value="V_SNARE_CC"/>
</dbReference>
<dbReference type="Pfam" id="PF00957">
    <property type="entry name" value="Synaptobrevin"/>
    <property type="match status" value="1"/>
</dbReference>
<keyword evidence="1" id="KW-0175">Coiled coil</keyword>
<feature type="domain" description="V-SNARE coiled-coil homology" evidence="3">
    <location>
        <begin position="16"/>
        <end position="76"/>
    </location>
</feature>
<dbReference type="CDD" id="cd15843">
    <property type="entry name" value="R-SNARE"/>
    <property type="match status" value="1"/>
</dbReference>
<dbReference type="OrthoDB" id="10042941at2759"/>
<organism evidence="4 5">
    <name type="scientific">Caenorhabditis nigoni</name>
    <dbReference type="NCBI Taxonomy" id="1611254"/>
    <lineage>
        <taxon>Eukaryota</taxon>
        <taxon>Metazoa</taxon>
        <taxon>Ecdysozoa</taxon>
        <taxon>Nematoda</taxon>
        <taxon>Chromadorea</taxon>
        <taxon>Rhabditida</taxon>
        <taxon>Rhabditina</taxon>
        <taxon>Rhabditomorpha</taxon>
        <taxon>Rhabditoidea</taxon>
        <taxon>Rhabditidae</taxon>
        <taxon>Peloderinae</taxon>
        <taxon>Caenorhabditis</taxon>
    </lineage>
</organism>
<comment type="caution">
    <text evidence="4">The sequence shown here is derived from an EMBL/GenBank/DDBJ whole genome shotgun (WGS) entry which is preliminary data.</text>
</comment>
<dbReference type="InterPro" id="IPR016444">
    <property type="entry name" value="Synaptobrevin/VAMP"/>
</dbReference>
<gene>
    <name evidence="4" type="primary">Cnig_chr_III.g10415</name>
    <name evidence="4" type="ORF">B9Z55_010415</name>
</gene>
<evidence type="ECO:0000313" key="5">
    <source>
        <dbReference type="Proteomes" id="UP000230233"/>
    </source>
</evidence>
<keyword evidence="5" id="KW-1185">Reference proteome</keyword>
<feature type="transmembrane region" description="Helical" evidence="2">
    <location>
        <begin position="94"/>
        <end position="115"/>
    </location>
</feature>
<dbReference type="Gene3D" id="1.20.5.110">
    <property type="match status" value="1"/>
</dbReference>
<evidence type="ECO:0000256" key="1">
    <source>
        <dbReference type="PROSITE-ProRule" id="PRU00290"/>
    </source>
</evidence>
<keyword evidence="2" id="KW-0472">Membrane</keyword>
<keyword evidence="2" id="KW-1133">Transmembrane helix</keyword>
<dbReference type="PROSITE" id="PS50892">
    <property type="entry name" value="V_SNARE"/>
    <property type="match status" value="1"/>
</dbReference>